<keyword evidence="2" id="KW-0547">Nucleotide-binding</keyword>
<keyword evidence="1" id="KW-0813">Transport</keyword>
<dbReference type="PROSITE" id="PS00211">
    <property type="entry name" value="ABC_TRANSPORTER_1"/>
    <property type="match status" value="1"/>
</dbReference>
<dbReference type="PROSITE" id="PS50893">
    <property type="entry name" value="ABC_TRANSPORTER_2"/>
    <property type="match status" value="1"/>
</dbReference>
<dbReference type="Pfam" id="PF00005">
    <property type="entry name" value="ABC_tran"/>
    <property type="match status" value="1"/>
</dbReference>
<evidence type="ECO:0000259" key="4">
    <source>
        <dbReference type="PROSITE" id="PS50893"/>
    </source>
</evidence>
<dbReference type="GO" id="GO:0005524">
    <property type="term" value="F:ATP binding"/>
    <property type="evidence" value="ECO:0007669"/>
    <property type="project" value="UniProtKB-KW"/>
</dbReference>
<feature type="domain" description="ABC transporter" evidence="4">
    <location>
        <begin position="10"/>
        <end position="257"/>
    </location>
</feature>
<dbReference type="InterPro" id="IPR027417">
    <property type="entry name" value="P-loop_NTPase"/>
</dbReference>
<dbReference type="InterPro" id="IPR003593">
    <property type="entry name" value="AAA+_ATPase"/>
</dbReference>
<dbReference type="Gene3D" id="3.40.50.300">
    <property type="entry name" value="P-loop containing nucleotide triphosphate hydrolases"/>
    <property type="match status" value="1"/>
</dbReference>
<keyword evidence="6" id="KW-1185">Reference proteome</keyword>
<dbReference type="EMBL" id="JAFEJU010000002">
    <property type="protein sequence ID" value="MBT1174452.1"/>
    <property type="molecule type" value="Genomic_DNA"/>
</dbReference>
<accession>A0ABS5UUG0</accession>
<organism evidence="5 6">
    <name type="scientific">Bifidobacterium colobi</name>
    <dbReference type="NCBI Taxonomy" id="2809026"/>
    <lineage>
        <taxon>Bacteria</taxon>
        <taxon>Bacillati</taxon>
        <taxon>Actinomycetota</taxon>
        <taxon>Actinomycetes</taxon>
        <taxon>Bifidobacteriales</taxon>
        <taxon>Bifidobacteriaceae</taxon>
        <taxon>Bifidobacterium</taxon>
    </lineage>
</organism>
<dbReference type="SMART" id="SM00382">
    <property type="entry name" value="AAA"/>
    <property type="match status" value="1"/>
</dbReference>
<evidence type="ECO:0000313" key="5">
    <source>
        <dbReference type="EMBL" id="MBT1174452.1"/>
    </source>
</evidence>
<keyword evidence="3 5" id="KW-0067">ATP-binding</keyword>
<dbReference type="InterPro" id="IPR050319">
    <property type="entry name" value="ABC_transp_ATP-bind"/>
</dbReference>
<comment type="caution">
    <text evidence="5">The sequence shown here is derived from an EMBL/GenBank/DDBJ whole genome shotgun (WGS) entry which is preliminary data.</text>
</comment>
<proteinExistence type="predicted"/>
<reference evidence="5 6" key="1">
    <citation type="journal article" date="2021" name="Environ. Microbiol.">
        <title>Genetic insights into the dark matter of the mammalian gut microbiota through targeted genome reconstruction.</title>
        <authorList>
            <person name="Lugli G.A."/>
            <person name="Alessandri G."/>
            <person name="Milani C."/>
            <person name="Viappiani A."/>
            <person name="Fontana F."/>
            <person name="Tarracchini C."/>
            <person name="Mancabelli L."/>
            <person name="Argentini C."/>
            <person name="Ruiz L."/>
            <person name="Margolles A."/>
            <person name="van Sinderen D."/>
            <person name="Turroni F."/>
            <person name="Ventura M."/>
        </authorList>
    </citation>
    <scope>NUCLEOTIDE SEQUENCE [LARGE SCALE GENOMIC DNA]</scope>
    <source>
        <strain evidence="5 6">LC6</strain>
    </source>
</reference>
<dbReference type="SUPFAM" id="SSF52540">
    <property type="entry name" value="P-loop containing nucleoside triphosphate hydrolases"/>
    <property type="match status" value="1"/>
</dbReference>
<evidence type="ECO:0000256" key="1">
    <source>
        <dbReference type="ARBA" id="ARBA00022448"/>
    </source>
</evidence>
<dbReference type="Proteomes" id="UP000711736">
    <property type="component" value="Unassembled WGS sequence"/>
</dbReference>
<dbReference type="InterPro" id="IPR017871">
    <property type="entry name" value="ABC_transporter-like_CS"/>
</dbReference>
<dbReference type="PANTHER" id="PTHR43776">
    <property type="entry name" value="TRANSPORT ATP-BINDING PROTEIN"/>
    <property type="match status" value="1"/>
</dbReference>
<protein>
    <submittedName>
        <fullName evidence="5">ABC transporter ATP-binding protein</fullName>
    </submittedName>
</protein>
<gene>
    <name evidence="5" type="ORF">JS530_02835</name>
</gene>
<evidence type="ECO:0000313" key="6">
    <source>
        <dbReference type="Proteomes" id="UP000711736"/>
    </source>
</evidence>
<sequence length="271" mass="29112">MTPTASPALLELRDITVRYGGFTAVDHVSFSLPRGGALGIVGESGAGKSTLARVAAGLVAPAGGQVVLDGQTLAPIRRTREQRRRIQMVFQNPDSTLNPSHSIYRILSEGMVLHHTLETNGVKPSREAITQRCLELLHMVGLGEDAHDILHRHPQAFSGGQRQRIAIARALGVKPDVLIADEPTSALDVSVQHEILDLLAQMRHTQGLSLMLITHDLGVANALCDCIMVMRGGTSVVQKSTEQFFADPGPQYAKDLLTAARSVSIAPNMRG</sequence>
<dbReference type="RefSeq" id="WP_214375712.1">
    <property type="nucleotide sequence ID" value="NZ_JAFEJU010000002.1"/>
</dbReference>
<evidence type="ECO:0000256" key="2">
    <source>
        <dbReference type="ARBA" id="ARBA00022741"/>
    </source>
</evidence>
<name>A0ABS5UUG0_9BIFI</name>
<dbReference type="CDD" id="cd03257">
    <property type="entry name" value="ABC_NikE_OppD_transporters"/>
    <property type="match status" value="1"/>
</dbReference>
<evidence type="ECO:0000256" key="3">
    <source>
        <dbReference type="ARBA" id="ARBA00022840"/>
    </source>
</evidence>
<dbReference type="InterPro" id="IPR003439">
    <property type="entry name" value="ABC_transporter-like_ATP-bd"/>
</dbReference>